<dbReference type="InterPro" id="IPR025403">
    <property type="entry name" value="TgpA-like_C"/>
</dbReference>
<keyword evidence="2" id="KW-0732">Signal</keyword>
<evidence type="ECO:0000313" key="5">
    <source>
        <dbReference type="Proteomes" id="UP000610931"/>
    </source>
</evidence>
<feature type="domain" description="Protein-glutamine gamma-glutamyltransferase-like C-terminal" evidence="3">
    <location>
        <begin position="167"/>
        <end position="231"/>
    </location>
</feature>
<evidence type="ECO:0000256" key="2">
    <source>
        <dbReference type="SAM" id="SignalP"/>
    </source>
</evidence>
<dbReference type="Pfam" id="PF13559">
    <property type="entry name" value="DUF4129"/>
    <property type="match status" value="1"/>
</dbReference>
<evidence type="ECO:0000259" key="3">
    <source>
        <dbReference type="Pfam" id="PF13559"/>
    </source>
</evidence>
<organism evidence="4 5">
    <name type="scientific">Snuella sedimenti</name>
    <dbReference type="NCBI Taxonomy" id="2798802"/>
    <lineage>
        <taxon>Bacteria</taxon>
        <taxon>Pseudomonadati</taxon>
        <taxon>Bacteroidota</taxon>
        <taxon>Flavobacteriia</taxon>
        <taxon>Flavobacteriales</taxon>
        <taxon>Flavobacteriaceae</taxon>
        <taxon>Snuella</taxon>
    </lineage>
</organism>
<name>A0A8J7J4D6_9FLAO</name>
<accession>A0A8J7J4D6</accession>
<comment type="caution">
    <text evidence="4">The sequence shown here is derived from an EMBL/GenBank/DDBJ whole genome shotgun (WGS) entry which is preliminary data.</text>
</comment>
<evidence type="ECO:0000313" key="4">
    <source>
        <dbReference type="EMBL" id="MBJ6368489.1"/>
    </source>
</evidence>
<proteinExistence type="predicted"/>
<keyword evidence="1" id="KW-0472">Membrane</keyword>
<feature type="chain" id="PRO_5035252973" evidence="2">
    <location>
        <begin position="20"/>
        <end position="241"/>
    </location>
</feature>
<dbReference type="Proteomes" id="UP000610931">
    <property type="component" value="Unassembled WGS sequence"/>
</dbReference>
<reference evidence="4" key="1">
    <citation type="submission" date="2020-12" db="EMBL/GenBank/DDBJ databases">
        <title>Snuella sp. nov., isolated from sediment in Incheon.</title>
        <authorList>
            <person name="Kim W."/>
        </authorList>
    </citation>
    <scope>NUCLEOTIDE SEQUENCE</scope>
    <source>
        <strain evidence="4">CAU 1569</strain>
    </source>
</reference>
<feature type="transmembrane region" description="Helical" evidence="1">
    <location>
        <begin position="98"/>
        <end position="116"/>
    </location>
</feature>
<dbReference type="AlphaFoldDB" id="A0A8J7J4D6"/>
<sequence>MRSFCLLLFILIFSAFSFAQQDSLVLKYDDSNLKVQEISLDDLADYKAQKAFNYSETESKNTILDNIYNWLYNVLLKMLEAVFGVGHATGIVKFILKFMPYLLLGVLVFILIKFFLKVSSRNIIQNPPKKASIQFTEDEIIIKDKDIQTLIDQAITESNYRLAIRYLYLLALRQLDESKRISWEQQKTNEDYIKELKAHIVKNQFITITRIYDYVWYGEFPIDALKFETLRPAFSNLIKSV</sequence>
<feature type="signal peptide" evidence="2">
    <location>
        <begin position="1"/>
        <end position="19"/>
    </location>
</feature>
<protein>
    <submittedName>
        <fullName evidence="4">DUF4129 domain-containing protein</fullName>
    </submittedName>
</protein>
<keyword evidence="5" id="KW-1185">Reference proteome</keyword>
<gene>
    <name evidence="4" type="ORF">JF259_10365</name>
</gene>
<keyword evidence="1" id="KW-1133">Transmembrane helix</keyword>
<dbReference type="RefSeq" id="WP_199115252.1">
    <property type="nucleotide sequence ID" value="NZ_JAELVQ010000012.1"/>
</dbReference>
<keyword evidence="1" id="KW-0812">Transmembrane</keyword>
<evidence type="ECO:0000256" key="1">
    <source>
        <dbReference type="SAM" id="Phobius"/>
    </source>
</evidence>
<dbReference type="EMBL" id="JAELVQ010000012">
    <property type="protein sequence ID" value="MBJ6368489.1"/>
    <property type="molecule type" value="Genomic_DNA"/>
</dbReference>